<evidence type="ECO:0000313" key="2">
    <source>
        <dbReference type="Proteomes" id="UP001516464"/>
    </source>
</evidence>
<organism evidence="1 2">
    <name type="scientific">Astathelohania contejeani</name>
    <dbReference type="NCBI Taxonomy" id="164912"/>
    <lineage>
        <taxon>Eukaryota</taxon>
        <taxon>Fungi</taxon>
        <taxon>Fungi incertae sedis</taxon>
        <taxon>Microsporidia</taxon>
        <taxon>Astathelohaniidae</taxon>
        <taxon>Astathelohania</taxon>
    </lineage>
</organism>
<evidence type="ECO:0008006" key="3">
    <source>
        <dbReference type="Google" id="ProtNLM"/>
    </source>
</evidence>
<dbReference type="SUPFAM" id="SSF48452">
    <property type="entry name" value="TPR-like"/>
    <property type="match status" value="1"/>
</dbReference>
<comment type="caution">
    <text evidence="1">The sequence shown here is derived from an EMBL/GenBank/DDBJ whole genome shotgun (WGS) entry which is preliminary data.</text>
</comment>
<dbReference type="EMBL" id="SBIQ01000080">
    <property type="protein sequence ID" value="KAF7683501.1"/>
    <property type="molecule type" value="Genomic_DNA"/>
</dbReference>
<evidence type="ECO:0000313" key="1">
    <source>
        <dbReference type="EMBL" id="KAF7683501.1"/>
    </source>
</evidence>
<reference evidence="1 2" key="1">
    <citation type="submission" date="2019-01" db="EMBL/GenBank/DDBJ databases">
        <title>Genomes sequencing and comparative genomics of infectious freshwater microsporidia, Cucumispora dikerogammari and Thelohania contejeani.</title>
        <authorList>
            <person name="Cormier A."/>
            <person name="Giraud I."/>
            <person name="Wattier R."/>
            <person name="Teixeira M."/>
            <person name="Grandjean F."/>
            <person name="Rigaud T."/>
            <person name="Cordaux R."/>
        </authorList>
    </citation>
    <scope>NUCLEOTIDE SEQUENCE [LARGE SCALE GENOMIC DNA]</scope>
    <source>
        <strain evidence="1">T1</strain>
        <tissue evidence="1">Spores</tissue>
    </source>
</reference>
<gene>
    <name evidence="1" type="ORF">TCON_1288</name>
</gene>
<proteinExistence type="predicted"/>
<dbReference type="InterPro" id="IPR011990">
    <property type="entry name" value="TPR-like_helical_dom_sf"/>
</dbReference>
<dbReference type="Pfam" id="PF14938">
    <property type="entry name" value="SNAP"/>
    <property type="match status" value="1"/>
</dbReference>
<dbReference type="Proteomes" id="UP001516464">
    <property type="component" value="Unassembled WGS sequence"/>
</dbReference>
<keyword evidence="2" id="KW-1185">Reference proteome</keyword>
<dbReference type="Gene3D" id="1.25.40.10">
    <property type="entry name" value="Tetratricopeptide repeat domain"/>
    <property type="match status" value="1"/>
</dbReference>
<sequence>MDSEYSKKLELANKLKAKKGLIASWFFPTDYYKSAELFSELGEYASTMNQMEKAGEFHRTAAETFLLSTEYGSKSRALYAYSKAGDAFRTVDPLQAADCYTQAGRYASLTGSQSIAASKYLGAAALYEEVGELEKSKANLETAMLMYEQAQMMMCKNKVAEQYTSLLLRMMDYEGAGHQFLKLNLPGREIYFGQNLLAAFLCLYLAGNEAEILEEIRDKMKGEELAIAESFDLLDHDEVTGELIEKYIGNNVLKSEIVELLKVVRERLRPENNIL</sequence>
<accession>A0ABQ7HZB4</accession>
<protein>
    <recommendedName>
        <fullName evidence="3">Alpha-SNAP</fullName>
    </recommendedName>
</protein>
<name>A0ABQ7HZB4_9MICR</name>